<accession>A0A1L7XPA9</accession>
<feature type="domain" description="Homeobox" evidence="3">
    <location>
        <begin position="163"/>
        <end position="205"/>
    </location>
</feature>
<sequence>MESNKSNIEEGAERKASSLLFPTRDAEGRTGATPNTPQALSPTDSTPSASATKQARKARAPRKGMKFITKSELAKLKEISSGFTRDPTAEEYEQMVADFVDEKGNKKYDRKKLEKTFWDKKTGAADRAAAQPIPGENNSGVGEGSPANASSIPQIPTQTWSDNYSSETLASLRAEFDKYPKPKRPKWKKVVENVGLPKLAVQAWFYKEWKEREKLEKDGGIPQMSSAPMMDSASFLTAVPMLSPPPMFSTPQMPREPSMLPTVAPITDNVMDDLDARVKNLGLTLFSIADSVDSSHEDENGP</sequence>
<dbReference type="Proteomes" id="UP000184330">
    <property type="component" value="Unassembled WGS sequence"/>
</dbReference>
<keyword evidence="5" id="KW-1185">Reference proteome</keyword>
<dbReference type="InterPro" id="IPR009057">
    <property type="entry name" value="Homeodomain-like_sf"/>
</dbReference>
<evidence type="ECO:0000256" key="2">
    <source>
        <dbReference type="SAM" id="MobiDB-lite"/>
    </source>
</evidence>
<feature type="compositionally biased region" description="Low complexity" evidence="2">
    <location>
        <begin position="41"/>
        <end position="52"/>
    </location>
</feature>
<feature type="region of interest" description="Disordered" evidence="2">
    <location>
        <begin position="121"/>
        <end position="160"/>
    </location>
</feature>
<feature type="compositionally biased region" description="Basic residues" evidence="2">
    <location>
        <begin position="54"/>
        <end position="65"/>
    </location>
</feature>
<feature type="compositionally biased region" description="Basic and acidic residues" evidence="2">
    <location>
        <begin position="7"/>
        <end position="16"/>
    </location>
</feature>
<evidence type="ECO:0000259" key="3">
    <source>
        <dbReference type="Pfam" id="PF00046"/>
    </source>
</evidence>
<keyword evidence="1" id="KW-0371">Homeobox</keyword>
<name>A0A1L7XPA9_9HELO</name>
<evidence type="ECO:0000313" key="5">
    <source>
        <dbReference type="Proteomes" id="UP000184330"/>
    </source>
</evidence>
<proteinExistence type="predicted"/>
<dbReference type="SUPFAM" id="SSF46689">
    <property type="entry name" value="Homeodomain-like"/>
    <property type="match status" value="1"/>
</dbReference>
<evidence type="ECO:0000313" key="4">
    <source>
        <dbReference type="EMBL" id="CZR66766.1"/>
    </source>
</evidence>
<organism evidence="4 5">
    <name type="scientific">Phialocephala subalpina</name>
    <dbReference type="NCBI Taxonomy" id="576137"/>
    <lineage>
        <taxon>Eukaryota</taxon>
        <taxon>Fungi</taxon>
        <taxon>Dikarya</taxon>
        <taxon>Ascomycota</taxon>
        <taxon>Pezizomycotina</taxon>
        <taxon>Leotiomycetes</taxon>
        <taxon>Helotiales</taxon>
        <taxon>Mollisiaceae</taxon>
        <taxon>Phialocephala</taxon>
        <taxon>Phialocephala fortinii species complex</taxon>
    </lineage>
</organism>
<dbReference type="AlphaFoldDB" id="A0A1L7XPA9"/>
<feature type="compositionally biased region" description="Polar residues" evidence="2">
    <location>
        <begin position="147"/>
        <end position="160"/>
    </location>
</feature>
<dbReference type="Gene3D" id="1.10.10.60">
    <property type="entry name" value="Homeodomain-like"/>
    <property type="match status" value="1"/>
</dbReference>
<dbReference type="InterPro" id="IPR001356">
    <property type="entry name" value="HD"/>
</dbReference>
<dbReference type="GO" id="GO:0005634">
    <property type="term" value="C:nucleus"/>
    <property type="evidence" value="ECO:0007669"/>
    <property type="project" value="UniProtKB-SubCell"/>
</dbReference>
<feature type="region of interest" description="Disordered" evidence="2">
    <location>
        <begin position="1"/>
        <end position="66"/>
    </location>
</feature>
<dbReference type="GO" id="GO:0003677">
    <property type="term" value="F:DNA binding"/>
    <property type="evidence" value="ECO:0007669"/>
    <property type="project" value="UniProtKB-KW"/>
</dbReference>
<comment type="subcellular location">
    <subcellularLocation>
        <location evidence="1">Nucleus</location>
    </subcellularLocation>
</comment>
<evidence type="ECO:0000256" key="1">
    <source>
        <dbReference type="RuleBase" id="RU000682"/>
    </source>
</evidence>
<keyword evidence="1" id="KW-0238">DNA-binding</keyword>
<protein>
    <recommendedName>
        <fullName evidence="3">Homeobox domain-containing protein</fullName>
    </recommendedName>
</protein>
<keyword evidence="1" id="KW-0539">Nucleus</keyword>
<dbReference type="Pfam" id="PF00046">
    <property type="entry name" value="Homeodomain"/>
    <property type="match status" value="1"/>
</dbReference>
<gene>
    <name evidence="4" type="ORF">PAC_16667</name>
</gene>
<dbReference type="EMBL" id="FJOG01000039">
    <property type="protein sequence ID" value="CZR66766.1"/>
    <property type="molecule type" value="Genomic_DNA"/>
</dbReference>
<reference evidence="4 5" key="1">
    <citation type="submission" date="2016-03" db="EMBL/GenBank/DDBJ databases">
        <authorList>
            <person name="Ploux O."/>
        </authorList>
    </citation>
    <scope>NUCLEOTIDE SEQUENCE [LARGE SCALE GENOMIC DNA]</scope>
    <source>
        <strain evidence="4 5">UAMH 11012</strain>
    </source>
</reference>